<dbReference type="AlphaFoldDB" id="A0AAN8F430"/>
<protein>
    <submittedName>
        <fullName evidence="2">Uncharacterized protein</fullName>
    </submittedName>
</protein>
<gene>
    <name evidence="2" type="ORF">OHC33_008229</name>
</gene>
<dbReference type="EMBL" id="JAKLMC020000024">
    <property type="protein sequence ID" value="KAK5950846.1"/>
    <property type="molecule type" value="Genomic_DNA"/>
</dbReference>
<organism evidence="2 3">
    <name type="scientific">Knufia fluminis</name>
    <dbReference type="NCBI Taxonomy" id="191047"/>
    <lineage>
        <taxon>Eukaryota</taxon>
        <taxon>Fungi</taxon>
        <taxon>Dikarya</taxon>
        <taxon>Ascomycota</taxon>
        <taxon>Pezizomycotina</taxon>
        <taxon>Eurotiomycetes</taxon>
        <taxon>Chaetothyriomycetidae</taxon>
        <taxon>Chaetothyriales</taxon>
        <taxon>Trichomeriaceae</taxon>
        <taxon>Knufia</taxon>
    </lineage>
</organism>
<feature type="region of interest" description="Disordered" evidence="1">
    <location>
        <begin position="159"/>
        <end position="187"/>
    </location>
</feature>
<evidence type="ECO:0000313" key="2">
    <source>
        <dbReference type="EMBL" id="KAK5950846.1"/>
    </source>
</evidence>
<name>A0AAN8F430_9EURO</name>
<reference evidence="2 3" key="1">
    <citation type="submission" date="2022-12" db="EMBL/GenBank/DDBJ databases">
        <title>Genomic features and morphological characterization of a novel Knufia sp. strain isolated from spacecraft assembly facility.</title>
        <authorList>
            <person name="Teixeira M."/>
            <person name="Chander A.M."/>
            <person name="Stajich J.E."/>
            <person name="Venkateswaran K."/>
        </authorList>
    </citation>
    <scope>NUCLEOTIDE SEQUENCE [LARGE SCALE GENOMIC DNA]</scope>
    <source>
        <strain evidence="2 3">FJI-L2-BK-P2</strain>
    </source>
</reference>
<evidence type="ECO:0000313" key="3">
    <source>
        <dbReference type="Proteomes" id="UP001316803"/>
    </source>
</evidence>
<dbReference type="Proteomes" id="UP001316803">
    <property type="component" value="Unassembled WGS sequence"/>
</dbReference>
<proteinExistence type="predicted"/>
<accession>A0AAN8F430</accession>
<keyword evidence="3" id="KW-1185">Reference proteome</keyword>
<sequence>MNTFIRCLKAAEFFRRQPSLNLDPDFDLVDEDLLNTDFHEDFQGGKVASWVIESEILEAVDFDLEIVSSCPGSFTYYDFVTKVEWNARSAYSLSDVSETRRKRCARRWEKRCCCVERGESDDGYEADTECQWRCRHNKLLAGEDVDFMAADELDSVSTRRSAGGRVTSGNALSAMPRPLRARPNKSAAISPAAQYPYRSSPAFADLDVLISSYIALSLQQRRCNAPASRLKIAISLARPSQKEIIRHRPNMHTSTLFGLLTALAFSMSAIATPPPTSTKVTVRFQCGDQAKPGELACVNKTKYALCEGPGSKVVIQDLAPGDMRCKDAKDLLNPPKPRTSTKVINVTPTVTASV</sequence>
<evidence type="ECO:0000256" key="1">
    <source>
        <dbReference type="SAM" id="MobiDB-lite"/>
    </source>
</evidence>
<comment type="caution">
    <text evidence="2">The sequence shown here is derived from an EMBL/GenBank/DDBJ whole genome shotgun (WGS) entry which is preliminary data.</text>
</comment>